<dbReference type="InterPro" id="IPR006311">
    <property type="entry name" value="TAT_signal"/>
</dbReference>
<feature type="chain" id="PRO_5021384381" evidence="2">
    <location>
        <begin position="37"/>
        <end position="521"/>
    </location>
</feature>
<proteinExistence type="predicted"/>
<dbReference type="Gene3D" id="2.60.40.10">
    <property type="entry name" value="Immunoglobulins"/>
    <property type="match status" value="2"/>
</dbReference>
<evidence type="ECO:0000259" key="3">
    <source>
        <dbReference type="Pfam" id="PF16555"/>
    </source>
</evidence>
<dbReference type="NCBIfam" id="TIGR04226">
    <property type="entry name" value="RrgB_K2N_iso_D2"/>
    <property type="match status" value="1"/>
</dbReference>
<organism evidence="5 6">
    <name type="scientific">Microbacterium paludicola</name>
    <dbReference type="NCBI Taxonomy" id="300019"/>
    <lineage>
        <taxon>Bacteria</taxon>
        <taxon>Bacillati</taxon>
        <taxon>Actinomycetota</taxon>
        <taxon>Actinomycetes</taxon>
        <taxon>Micrococcales</taxon>
        <taxon>Microbacteriaceae</taxon>
        <taxon>Microbacterium</taxon>
    </lineage>
</organism>
<dbReference type="RefSeq" id="WP_135114831.1">
    <property type="nucleotide sequence ID" value="NZ_JADGLL010000026.1"/>
</dbReference>
<dbReference type="AlphaFoldDB" id="A0A4Y9FT00"/>
<keyword evidence="6" id="KW-1185">Reference proteome</keyword>
<feature type="domain" description="SpaA-like prealbumin fold" evidence="4">
    <location>
        <begin position="376"/>
        <end position="453"/>
    </location>
</feature>
<dbReference type="OrthoDB" id="3199332at2"/>
<dbReference type="Pfam" id="PF16555">
    <property type="entry name" value="GramPos_pilinD1"/>
    <property type="match status" value="1"/>
</dbReference>
<gene>
    <name evidence="5" type="ORF">E4U02_10695</name>
</gene>
<reference evidence="5 6" key="1">
    <citation type="submission" date="2019-03" db="EMBL/GenBank/DDBJ databases">
        <title>Diversity of the mouse oral microbiome.</title>
        <authorList>
            <person name="Joseph S."/>
            <person name="Aduse-Opoku J."/>
            <person name="Curtis M."/>
            <person name="Wade W."/>
            <person name="Hashim A."/>
        </authorList>
    </citation>
    <scope>NUCLEOTIDE SEQUENCE [LARGE SCALE GENOMIC DNA]</scope>
    <source>
        <strain evidence="5 6">P1012</strain>
    </source>
</reference>
<dbReference type="Gene3D" id="2.60.40.740">
    <property type="match status" value="1"/>
</dbReference>
<feature type="signal peptide" evidence="2">
    <location>
        <begin position="1"/>
        <end position="36"/>
    </location>
</feature>
<dbReference type="Pfam" id="PF17802">
    <property type="entry name" value="SpaA"/>
    <property type="match status" value="1"/>
</dbReference>
<accession>A0A4Y9FT00</accession>
<dbReference type="PROSITE" id="PS51318">
    <property type="entry name" value="TAT"/>
    <property type="match status" value="1"/>
</dbReference>
<dbReference type="Proteomes" id="UP000298358">
    <property type="component" value="Unassembled WGS sequence"/>
</dbReference>
<dbReference type="InterPro" id="IPR048052">
    <property type="entry name" value="FM1-like"/>
</dbReference>
<feature type="transmembrane region" description="Helical" evidence="1">
    <location>
        <begin position="483"/>
        <end position="503"/>
    </location>
</feature>
<dbReference type="NCBIfam" id="NF033902">
    <property type="entry name" value="iso_D2_wall_anc"/>
    <property type="match status" value="1"/>
</dbReference>
<protein>
    <submittedName>
        <fullName evidence="5">Isopeptide-forming domain-containing fimbrial protein</fullName>
    </submittedName>
</protein>
<dbReference type="InterPro" id="IPR026466">
    <property type="entry name" value="Fim_isopep_form_D2_dom"/>
</dbReference>
<evidence type="ECO:0000259" key="4">
    <source>
        <dbReference type="Pfam" id="PF17802"/>
    </source>
</evidence>
<dbReference type="EMBL" id="SPQB01000026">
    <property type="protein sequence ID" value="TFU32401.1"/>
    <property type="molecule type" value="Genomic_DNA"/>
</dbReference>
<name>A0A4Y9FT00_9MICO</name>
<keyword evidence="1" id="KW-0812">Transmembrane</keyword>
<evidence type="ECO:0000256" key="1">
    <source>
        <dbReference type="SAM" id="Phobius"/>
    </source>
</evidence>
<sequence>MSTIHSRGALRRIASGAAAIALGLTAAIAATAPASAATGNIDPDAPVSLTLHKYVQPDSGDLGPNDGTEITDPAGTPLAGVEFTIVRITNIDLLTNEGWATLDPDGVANSGDELTAADVLADPATYTQGTEVVGVTDANGVIVWDDAVLDGVGVYLVQETDPGANSIVQPALPFLVTLPLADGAGQWNYDPHVYPKNAVLDQPVKTAEDGTAFELGDSVDWRVSSAVPNLPEGTDYTQYAIGERFDTRLDYTGVTVSLVDGTTTALVEGTDYKVITATGANGEDIVRVDFLQAGLDKLDAASSTATVETVFTTTVTAVGDGNITNVAYVYVNDDTTGNPSNEADTQWADLWIYKYAEDSPAVVENADGTVTVPAGAKLLSGAEFAIYNVDPAANPDAAPIETIVTDADGIAKISLKVGTYWVKETKAPAGYQLDETVREVTLVDGQAVERTDANDTTGQLEIAKANEQVPAYMLPLTGGNGTLLFTLGGIGMVVIAAGALLIINRRRRAVATAMTQETVLS</sequence>
<dbReference type="InterPro" id="IPR032364">
    <property type="entry name" value="GramPos_pilinD1_N"/>
</dbReference>
<dbReference type="SUPFAM" id="SSF49478">
    <property type="entry name" value="Cna protein B-type domain"/>
    <property type="match status" value="1"/>
</dbReference>
<feature type="domain" description="Gram-positive pilin subunit D1 N-terminal" evidence="3">
    <location>
        <begin position="47"/>
        <end position="197"/>
    </location>
</feature>
<keyword evidence="2" id="KW-0732">Signal</keyword>
<keyword evidence="1" id="KW-1133">Transmembrane helix</keyword>
<dbReference type="GO" id="GO:0005975">
    <property type="term" value="P:carbohydrate metabolic process"/>
    <property type="evidence" value="ECO:0007669"/>
    <property type="project" value="UniProtKB-ARBA"/>
</dbReference>
<keyword evidence="1" id="KW-0472">Membrane</keyword>
<dbReference type="NCBIfam" id="TIGR01167">
    <property type="entry name" value="LPXTG_anchor"/>
    <property type="match status" value="1"/>
</dbReference>
<evidence type="ECO:0000313" key="6">
    <source>
        <dbReference type="Proteomes" id="UP000298358"/>
    </source>
</evidence>
<evidence type="ECO:0000313" key="5">
    <source>
        <dbReference type="EMBL" id="TFU32401.1"/>
    </source>
</evidence>
<evidence type="ECO:0000256" key="2">
    <source>
        <dbReference type="SAM" id="SignalP"/>
    </source>
</evidence>
<dbReference type="InterPro" id="IPR013783">
    <property type="entry name" value="Ig-like_fold"/>
</dbReference>
<comment type="caution">
    <text evidence="5">The sequence shown here is derived from an EMBL/GenBank/DDBJ whole genome shotgun (WGS) entry which is preliminary data.</text>
</comment>
<dbReference type="InterPro" id="IPR041033">
    <property type="entry name" value="SpaA_PFL_dom_1"/>
</dbReference>